<evidence type="ECO:0000256" key="10">
    <source>
        <dbReference type="RuleBase" id="RU362081"/>
    </source>
</evidence>
<dbReference type="PANTHER" id="PTHR43520">
    <property type="entry name" value="ATP7, ISOFORM B"/>
    <property type="match status" value="1"/>
</dbReference>
<evidence type="ECO:0000256" key="9">
    <source>
        <dbReference type="ARBA" id="ARBA00023136"/>
    </source>
</evidence>
<evidence type="ECO:0000256" key="4">
    <source>
        <dbReference type="ARBA" id="ARBA00022723"/>
    </source>
</evidence>
<dbReference type="PRINTS" id="PR00119">
    <property type="entry name" value="CATATPASE"/>
</dbReference>
<dbReference type="InterPro" id="IPR018303">
    <property type="entry name" value="ATPase_P-typ_P_site"/>
</dbReference>
<comment type="caution">
    <text evidence="10">Lacks conserved residue(s) required for the propagation of feature annotation.</text>
</comment>
<dbReference type="SUPFAM" id="SSF81653">
    <property type="entry name" value="Calcium ATPase, transduction domain A"/>
    <property type="match status" value="1"/>
</dbReference>
<dbReference type="SFLD" id="SFLDF00027">
    <property type="entry name" value="p-type_atpase"/>
    <property type="match status" value="1"/>
</dbReference>
<dbReference type="PROSITE" id="PS01047">
    <property type="entry name" value="HMA_1"/>
    <property type="match status" value="1"/>
</dbReference>
<dbReference type="InterPro" id="IPR027256">
    <property type="entry name" value="P-typ_ATPase_IB"/>
</dbReference>
<dbReference type="PROSITE" id="PS00154">
    <property type="entry name" value="ATPASE_E1_E2"/>
    <property type="match status" value="1"/>
</dbReference>
<dbReference type="EMBL" id="CAID01000007">
    <property type="protein sequence ID" value="CEF98806.1"/>
    <property type="molecule type" value="Genomic_DNA"/>
</dbReference>
<evidence type="ECO:0000313" key="13">
    <source>
        <dbReference type="Proteomes" id="UP000009170"/>
    </source>
</evidence>
<keyword evidence="5 10" id="KW-0547">Nucleotide-binding</keyword>
<dbReference type="FunCoup" id="A0A090M3N4">
    <property type="interactions" value="372"/>
</dbReference>
<dbReference type="Pfam" id="PF00122">
    <property type="entry name" value="E1-E2_ATPase"/>
    <property type="match status" value="1"/>
</dbReference>
<dbReference type="GO" id="GO:0043682">
    <property type="term" value="F:P-type divalent copper transporter activity"/>
    <property type="evidence" value="ECO:0007669"/>
    <property type="project" value="TreeGrafter"/>
</dbReference>
<dbReference type="GO" id="GO:0016020">
    <property type="term" value="C:membrane"/>
    <property type="evidence" value="ECO:0007669"/>
    <property type="project" value="UniProtKB-SubCell"/>
</dbReference>
<evidence type="ECO:0000256" key="7">
    <source>
        <dbReference type="ARBA" id="ARBA00022967"/>
    </source>
</evidence>
<keyword evidence="13" id="KW-1185">Reference proteome</keyword>
<dbReference type="InterPro" id="IPR006121">
    <property type="entry name" value="HMA_dom"/>
</dbReference>
<dbReference type="Gene3D" id="3.40.50.1000">
    <property type="entry name" value="HAD superfamily/HAD-like"/>
    <property type="match status" value="1"/>
</dbReference>
<proteinExistence type="inferred from homology"/>
<dbReference type="Gene3D" id="3.30.70.100">
    <property type="match status" value="1"/>
</dbReference>
<keyword evidence="8 10" id="KW-1133">Transmembrane helix</keyword>
<evidence type="ECO:0000256" key="3">
    <source>
        <dbReference type="ARBA" id="ARBA00022692"/>
    </source>
</evidence>
<dbReference type="Gene3D" id="3.40.1110.10">
    <property type="entry name" value="Calcium-transporting ATPase, cytoplasmic domain N"/>
    <property type="match status" value="1"/>
</dbReference>
<keyword evidence="4 10" id="KW-0479">Metal-binding</keyword>
<feature type="transmembrane region" description="Helical" evidence="10">
    <location>
        <begin position="830"/>
        <end position="854"/>
    </location>
</feature>
<dbReference type="STRING" id="70448.A0A090M3N4"/>
<dbReference type="NCBIfam" id="TIGR01494">
    <property type="entry name" value="ATPase_P-type"/>
    <property type="match status" value="1"/>
</dbReference>
<dbReference type="InterPro" id="IPR008250">
    <property type="entry name" value="ATPase_P-typ_transduc_dom_A_sf"/>
</dbReference>
<dbReference type="SUPFAM" id="SSF56784">
    <property type="entry name" value="HAD-like"/>
    <property type="match status" value="1"/>
</dbReference>
<keyword evidence="6 10" id="KW-0067">ATP-binding</keyword>
<dbReference type="RefSeq" id="XP_022839477.1">
    <property type="nucleotide sequence ID" value="XM_022983853.1"/>
</dbReference>
<sequence length="907" mass="93936">MSTRLTAFARVAARASPQPLPMPSSARRVACVARACARRIQPSTARNSYWLRGHSRRRHPPVLHARAHAVITSSETATDAPSSYSRSPSKSVLFAIEGMRCGGCSAAVQKTLDGRPDVERAAVNLVTETAAVRFVTTNDDELSDIVASVTAEVGKKGFTMTRRDVGRAAEAAARDAALRKDEEMERTKWDLYKAWGLTVACLGTHMTHHLHALGLHEYAHTEVLNTLAQPWIGAALAAGALLGPGRNILSEGAKALANGAPNMNSLVGVGSLAAFGLSIAGAVNPQLNEYGQWTNDFFEEPVLLMAFILLGRALEGRARARASEDLRSLSSLLPLDARIVVPERMSGENEDPADHGVQITVDRAAVKPGDLVRVNPGEIIPVDGVVVAGNAGVDEATLTGEPVLVYKTRGSKVSAGTGVFEGPLTVEATSAGDASIVAGITKTIEEAQGRAAPVQRLADAIAGPFVFGVMGISVATFGFWTLAGDALFPGALMEAGSFGSAPWMGPLKLATDVLVVACPCALGLATPTAVLVATSLGARNGVLLRGGDVLETIAGVDAVVLDKTGTITRGQPKLRSVYAVDDVKEWDVLSIAAAVEATTTHPLAKAVTRAADLRFESENLSPIPRATSSETEAGLGASATVNGERVFVGAPAWVDEKVAGVGASSDAFTSARADGETCSLVAVGVEGRGVVGMLTVVDEIRGEAAETIQRLKASGISVHILSGDRQSVVNAVARELSLGEDSMTLGGMLPADKASEISKLRAKGLKVAMVGDGINDAPALVTADVGIAMSRGMEATGNAAGVILLDDNLSQVADAAQLGKNALGKIRQNLAWALAYNAVGIPLAAGALLPHYGFTLNPSAAGAMMAVSSVAVVTNSLSLRGPDAWKSFTDASNVRNRGRSPTTEPAK</sequence>
<dbReference type="NCBIfam" id="TIGR01525">
    <property type="entry name" value="ATPase-IB_hvy"/>
    <property type="match status" value="1"/>
</dbReference>
<protein>
    <submittedName>
        <fullName evidence="12">P-type ATPase, phosphorylation site</fullName>
    </submittedName>
</protein>
<dbReference type="KEGG" id="ota:OT_ostta07g03530"/>
<dbReference type="GO" id="GO:0016887">
    <property type="term" value="F:ATP hydrolysis activity"/>
    <property type="evidence" value="ECO:0007669"/>
    <property type="project" value="InterPro"/>
</dbReference>
<dbReference type="InterPro" id="IPR036412">
    <property type="entry name" value="HAD-like_sf"/>
</dbReference>
<evidence type="ECO:0000256" key="5">
    <source>
        <dbReference type="ARBA" id="ARBA00022741"/>
    </source>
</evidence>
<comment type="similarity">
    <text evidence="2 10">Belongs to the cation transport ATPase (P-type) (TC 3.A.3) family. Type IB subfamily.</text>
</comment>
<dbReference type="InterPro" id="IPR023299">
    <property type="entry name" value="ATPase_P-typ_cyto_dom_N"/>
</dbReference>
<evidence type="ECO:0000256" key="8">
    <source>
        <dbReference type="ARBA" id="ARBA00022989"/>
    </source>
</evidence>
<dbReference type="SUPFAM" id="SSF81665">
    <property type="entry name" value="Calcium ATPase, transmembrane domain M"/>
    <property type="match status" value="1"/>
</dbReference>
<gene>
    <name evidence="12" type="ORF">OT_ostta07g03530</name>
</gene>
<dbReference type="GeneID" id="9836651"/>
<dbReference type="InterPro" id="IPR023298">
    <property type="entry name" value="ATPase_P-typ_TM_dom_sf"/>
</dbReference>
<evidence type="ECO:0000256" key="2">
    <source>
        <dbReference type="ARBA" id="ARBA00006024"/>
    </source>
</evidence>
<dbReference type="GO" id="GO:0005524">
    <property type="term" value="F:ATP binding"/>
    <property type="evidence" value="ECO:0007669"/>
    <property type="project" value="UniProtKB-UniRule"/>
</dbReference>
<accession>A0A090M3N4</accession>
<reference evidence="13" key="1">
    <citation type="journal article" date="2006" name="Proc. Natl. Acad. Sci. U.S.A.">
        <title>Genome analysis of the smallest free-living eukaryote Ostreococcus tauri unveils many unique features.</title>
        <authorList>
            <person name="Derelle E."/>
            <person name="Ferraz C."/>
            <person name="Rombauts S."/>
            <person name="Rouze P."/>
            <person name="Worden A.Z."/>
            <person name="Robbens S."/>
            <person name="Partensky F."/>
            <person name="Degroeve S."/>
            <person name="Echeynie S."/>
            <person name="Cooke R."/>
            <person name="Saeys Y."/>
            <person name="Wuyts J."/>
            <person name="Jabbari K."/>
            <person name="Bowler C."/>
            <person name="Panaud O."/>
            <person name="Piegu B."/>
            <person name="Ball S.G."/>
            <person name="Ral J.-P."/>
            <person name="Bouget F.-Y."/>
            <person name="Piganeau G."/>
            <person name="De Baets B."/>
            <person name="Picard A."/>
            <person name="Delseny M."/>
            <person name="Demaille J."/>
            <person name="Van de Peer Y."/>
            <person name="Moreau H."/>
        </authorList>
    </citation>
    <scope>NUCLEOTIDE SEQUENCE [LARGE SCALE GENOMIC DNA]</scope>
    <source>
        <strain evidence="13">OTTH 0595 / CCAP 157/2 / RCC745</strain>
    </source>
</reference>
<keyword evidence="3 10" id="KW-0812">Transmembrane</keyword>
<feature type="domain" description="HMA" evidence="11">
    <location>
        <begin position="90"/>
        <end position="161"/>
    </location>
</feature>
<dbReference type="Gene3D" id="2.70.150.10">
    <property type="entry name" value="Calcium-transporting ATPase, cytoplasmic transduction domain A"/>
    <property type="match status" value="1"/>
</dbReference>
<dbReference type="InterPro" id="IPR017969">
    <property type="entry name" value="Heavy-metal-associated_CS"/>
</dbReference>
<feature type="transmembrane region" description="Helical" evidence="10">
    <location>
        <begin position="461"/>
        <end position="483"/>
    </location>
</feature>
<evidence type="ECO:0000256" key="6">
    <source>
        <dbReference type="ARBA" id="ARBA00022840"/>
    </source>
</evidence>
<evidence type="ECO:0000256" key="1">
    <source>
        <dbReference type="ARBA" id="ARBA00004141"/>
    </source>
</evidence>
<feature type="transmembrane region" description="Helical" evidence="10">
    <location>
        <begin position="860"/>
        <end position="879"/>
    </location>
</feature>
<evidence type="ECO:0000259" key="11">
    <source>
        <dbReference type="PROSITE" id="PS50846"/>
    </source>
</evidence>
<dbReference type="PRINTS" id="PR00120">
    <property type="entry name" value="HATPASE"/>
</dbReference>
<comment type="caution">
    <text evidence="12">The sequence shown here is derived from an EMBL/GenBank/DDBJ whole genome shotgun (WGS) entry which is preliminary data.</text>
</comment>
<name>A0A090M3N4_OSTTA</name>
<dbReference type="InParanoid" id="A0A090M3N4"/>
<dbReference type="PROSITE" id="PS50846">
    <property type="entry name" value="HMA_2"/>
    <property type="match status" value="1"/>
</dbReference>
<dbReference type="InterPro" id="IPR044492">
    <property type="entry name" value="P_typ_ATPase_HD_dom"/>
</dbReference>
<reference evidence="12 13" key="2">
    <citation type="journal article" date="2014" name="BMC Genomics">
        <title>An improved genome of the model marine alga Ostreococcus tauri unfolds by assessing Illumina de novo assemblies.</title>
        <authorList>
            <person name="Blanc-Mathieu R."/>
            <person name="Verhelst B."/>
            <person name="Derelle E."/>
            <person name="Rombauts S."/>
            <person name="Bouget F.Y."/>
            <person name="Carre I."/>
            <person name="Chateau A."/>
            <person name="Eyre-Walker A."/>
            <person name="Grimsley N."/>
            <person name="Moreau H."/>
            <person name="Piegu B."/>
            <person name="Rivals E."/>
            <person name="Schackwitz W."/>
            <person name="Van de Peer Y."/>
            <person name="Piganeau G."/>
        </authorList>
    </citation>
    <scope>NUCLEOTIDE SEQUENCE [LARGE SCALE GENOMIC DNA]</scope>
    <source>
        <strain evidence="13">OTTH 0595 / CCAP 157/2 / RCC745</strain>
    </source>
</reference>
<comment type="subcellular location">
    <subcellularLocation>
        <location evidence="1">Membrane</location>
        <topology evidence="1">Multi-pass membrane protein</topology>
    </subcellularLocation>
</comment>
<evidence type="ECO:0000313" key="12">
    <source>
        <dbReference type="EMBL" id="CEF98806.1"/>
    </source>
</evidence>
<dbReference type="InterPro" id="IPR059000">
    <property type="entry name" value="ATPase_P-type_domA"/>
</dbReference>
<dbReference type="Pfam" id="PF00702">
    <property type="entry name" value="Hydrolase"/>
    <property type="match status" value="1"/>
</dbReference>
<dbReference type="GO" id="GO:0055070">
    <property type="term" value="P:copper ion homeostasis"/>
    <property type="evidence" value="ECO:0007669"/>
    <property type="project" value="TreeGrafter"/>
</dbReference>
<dbReference type="InterPro" id="IPR001757">
    <property type="entry name" value="P_typ_ATPase"/>
</dbReference>
<dbReference type="InterPro" id="IPR023214">
    <property type="entry name" value="HAD_sf"/>
</dbReference>
<organism evidence="12 13">
    <name type="scientific">Ostreococcus tauri</name>
    <name type="common">Marine green alga</name>
    <dbReference type="NCBI Taxonomy" id="70448"/>
    <lineage>
        <taxon>Eukaryota</taxon>
        <taxon>Viridiplantae</taxon>
        <taxon>Chlorophyta</taxon>
        <taxon>Mamiellophyceae</taxon>
        <taxon>Mamiellales</taxon>
        <taxon>Bathycoccaceae</taxon>
        <taxon>Ostreococcus</taxon>
    </lineage>
</organism>
<dbReference type="InterPro" id="IPR036163">
    <property type="entry name" value="HMA_dom_sf"/>
</dbReference>
<dbReference type="GO" id="GO:0005507">
    <property type="term" value="F:copper ion binding"/>
    <property type="evidence" value="ECO:0007669"/>
    <property type="project" value="TreeGrafter"/>
</dbReference>
<keyword evidence="7" id="KW-1278">Translocase</keyword>
<dbReference type="OrthoDB" id="432719at2759"/>
<dbReference type="SFLD" id="SFLDS00003">
    <property type="entry name" value="Haloacid_Dehalogenase"/>
    <property type="match status" value="1"/>
</dbReference>
<dbReference type="Proteomes" id="UP000009170">
    <property type="component" value="Unassembled WGS sequence"/>
</dbReference>
<dbReference type="Pfam" id="PF00403">
    <property type="entry name" value="HMA"/>
    <property type="match status" value="1"/>
</dbReference>
<dbReference type="SUPFAM" id="SSF55008">
    <property type="entry name" value="HMA, heavy metal-associated domain"/>
    <property type="match status" value="1"/>
</dbReference>
<keyword evidence="9 10" id="KW-0472">Membrane</keyword>
<dbReference type="SFLD" id="SFLDG00002">
    <property type="entry name" value="C1.7:_P-type_atpase_like"/>
    <property type="match status" value="1"/>
</dbReference>
<dbReference type="PANTHER" id="PTHR43520:SF19">
    <property type="entry name" value="COPPER-TRANSPORTING ATPASE PAA2, CHLOROPLASTIC"/>
    <property type="match status" value="1"/>
</dbReference>
<dbReference type="CDD" id="cd00371">
    <property type="entry name" value="HMA"/>
    <property type="match status" value="1"/>
</dbReference>
<dbReference type="AlphaFoldDB" id="A0A090M3N4"/>